<evidence type="ECO:0000313" key="2">
    <source>
        <dbReference type="Proteomes" id="UP001165960"/>
    </source>
</evidence>
<dbReference type="EMBL" id="QTSX02007389">
    <property type="protein sequence ID" value="KAJ9048499.1"/>
    <property type="molecule type" value="Genomic_DNA"/>
</dbReference>
<keyword evidence="2" id="KW-1185">Reference proteome</keyword>
<name>A0ACC2REL2_9FUNG</name>
<proteinExistence type="predicted"/>
<accession>A0ACC2REL2</accession>
<sequence length="390" mass="42489">MACENASQMRTVASLTKEDQVFEAYQRSQRMALKAGYSNAFVTTIFLSLASCIVPIVIAAATLLLALFIRDVERGERFDYFLKACGVIFLLTMVASDAFRKLPFLVGVKAAKDSAKKFNLMLLRQPRINQLDSGTGKHINATQGEISFNNVQFSYPTRPNVPSLRGISFQANRGQFIALVGPSGCGKSTSIGLIERFYDISRGSIALDGVDIRDLHLPSYRDHISLVGQEPALFNLSIKDNILMGARTYESTPSMEQVITAAKASNIHDFIMSLPDAYETMVGGKGTQLSGGQKQRIAIARALIRDPQVLLLDEATSALDAESEKVVQAALDQASQGRTTIAIAHRLATIKNADLILVMQDGLIVERGTHQELVALKGLYAEMASQQALT</sequence>
<comment type="caution">
    <text evidence="1">The sequence shown here is derived from an EMBL/GenBank/DDBJ whole genome shotgun (WGS) entry which is preliminary data.</text>
</comment>
<gene>
    <name evidence="1" type="ORF">DSO57_1034565</name>
</gene>
<evidence type="ECO:0000313" key="1">
    <source>
        <dbReference type="EMBL" id="KAJ9048499.1"/>
    </source>
</evidence>
<dbReference type="Proteomes" id="UP001165960">
    <property type="component" value="Unassembled WGS sequence"/>
</dbReference>
<protein>
    <submittedName>
        <fullName evidence="1">Uncharacterized protein</fullName>
    </submittedName>
</protein>
<reference evidence="1" key="1">
    <citation type="submission" date="2022-04" db="EMBL/GenBank/DDBJ databases">
        <title>Genome of the entomopathogenic fungus Entomophthora muscae.</title>
        <authorList>
            <person name="Elya C."/>
            <person name="Lovett B.R."/>
            <person name="Lee E."/>
            <person name="Macias A.M."/>
            <person name="Hajek A.E."/>
            <person name="De Bivort B.L."/>
            <person name="Kasson M.T."/>
            <person name="De Fine Licht H.H."/>
            <person name="Stajich J.E."/>
        </authorList>
    </citation>
    <scope>NUCLEOTIDE SEQUENCE</scope>
    <source>
        <strain evidence="1">Berkeley</strain>
    </source>
</reference>
<organism evidence="1 2">
    <name type="scientific">Entomophthora muscae</name>
    <dbReference type="NCBI Taxonomy" id="34485"/>
    <lineage>
        <taxon>Eukaryota</taxon>
        <taxon>Fungi</taxon>
        <taxon>Fungi incertae sedis</taxon>
        <taxon>Zoopagomycota</taxon>
        <taxon>Entomophthoromycotina</taxon>
        <taxon>Entomophthoromycetes</taxon>
        <taxon>Entomophthorales</taxon>
        <taxon>Entomophthoraceae</taxon>
        <taxon>Entomophthora</taxon>
    </lineage>
</organism>